<dbReference type="Gene3D" id="1.10.630.10">
    <property type="entry name" value="Cytochrome P450"/>
    <property type="match status" value="1"/>
</dbReference>
<comment type="similarity">
    <text evidence="2">Belongs to the cytochrome P450 family.</text>
</comment>
<dbReference type="SUPFAM" id="SSF48264">
    <property type="entry name" value="Cytochrome P450"/>
    <property type="match status" value="1"/>
</dbReference>
<dbReference type="GO" id="GO:0016705">
    <property type="term" value="F:oxidoreductase activity, acting on paired donors, with incorporation or reduction of molecular oxygen"/>
    <property type="evidence" value="ECO:0007669"/>
    <property type="project" value="InterPro"/>
</dbReference>
<dbReference type="EMBL" id="QJUP01000006">
    <property type="protein sequence ID" value="TBU98122.1"/>
    <property type="molecule type" value="Genomic_DNA"/>
</dbReference>
<sequence length="360" mass="39603">MKGKFDGNARVHIVEDYEAALPFLSDPRFIVPDLGGFLERLEQHGQAGSFRYLRLFVEHSPFFLEGAQHKTLRGIASQYFSHRALKRWEPFILDELQGIVDALDVPEFEVVSAVGARIFTRVAKPILGLAFIEDERFDVLVMGLQRLVEPMQSLSRLRRMNEELGWLLDKVASGVGSGHACADGVLPRLLADAQSPLSLEGRMALAVTLYAAMAPLAQTVANVILRLCERPTPSPFDADRFIEDIASHIHGAVAPHYVHRVALEDCRMGDLSIGRGDTVMIDIEQAVLLPAADSGTALRSFSFGHGAHYCLGAVMSKFIIAALIPRLLGRFGHLTLVRKELDINNHIANALGTLVVRGRA</sequence>
<dbReference type="GO" id="GO:0004497">
    <property type="term" value="F:monooxygenase activity"/>
    <property type="evidence" value="ECO:0007669"/>
    <property type="project" value="InterPro"/>
</dbReference>
<dbReference type="Proteomes" id="UP000292639">
    <property type="component" value="Unassembled WGS sequence"/>
</dbReference>
<dbReference type="CDD" id="cd00302">
    <property type="entry name" value="cytochrome_P450"/>
    <property type="match status" value="1"/>
</dbReference>
<protein>
    <recommendedName>
        <fullName evidence="5">Cytochrome P450</fullName>
    </recommendedName>
</protein>
<evidence type="ECO:0000313" key="3">
    <source>
        <dbReference type="EMBL" id="TBU98122.1"/>
    </source>
</evidence>
<dbReference type="AlphaFoldDB" id="A0A4Q9RBP0"/>
<organism evidence="3 4">
    <name type="scientific">Stutzerimonas kirkiae</name>
    <dbReference type="NCBI Taxonomy" id="2211392"/>
    <lineage>
        <taxon>Bacteria</taxon>
        <taxon>Pseudomonadati</taxon>
        <taxon>Pseudomonadota</taxon>
        <taxon>Gammaproteobacteria</taxon>
        <taxon>Pseudomonadales</taxon>
        <taxon>Pseudomonadaceae</taxon>
        <taxon>Stutzerimonas</taxon>
    </lineage>
</organism>
<dbReference type="PANTHER" id="PTHR46696">
    <property type="entry name" value="P450, PUTATIVE (EUROFUNG)-RELATED"/>
    <property type="match status" value="1"/>
</dbReference>
<reference evidence="3 4" key="1">
    <citation type="submission" date="2018-06" db="EMBL/GenBank/DDBJ databases">
        <title>Three novel Pseudomonas species isolated from symptomatic oak.</title>
        <authorList>
            <person name="Bueno-Gonzalez V."/>
            <person name="Brady C."/>
        </authorList>
    </citation>
    <scope>NUCLEOTIDE SEQUENCE [LARGE SCALE GENOMIC DNA]</scope>
    <source>
        <strain evidence="3 4">P17C</strain>
    </source>
</reference>
<gene>
    <name evidence="3" type="ORF">DNJ96_06765</name>
</gene>
<dbReference type="InterPro" id="IPR017972">
    <property type="entry name" value="Cyt_P450_CS"/>
</dbReference>
<name>A0A4Q9RBP0_9GAMM</name>
<evidence type="ECO:0008006" key="5">
    <source>
        <dbReference type="Google" id="ProtNLM"/>
    </source>
</evidence>
<comment type="caution">
    <text evidence="3">The sequence shown here is derived from an EMBL/GenBank/DDBJ whole genome shotgun (WGS) entry which is preliminary data.</text>
</comment>
<keyword evidence="4" id="KW-1185">Reference proteome</keyword>
<evidence type="ECO:0000256" key="2">
    <source>
        <dbReference type="ARBA" id="ARBA00010617"/>
    </source>
</evidence>
<accession>A0A4Q9RBP0</accession>
<dbReference type="OrthoDB" id="4258484at2"/>
<dbReference type="InterPro" id="IPR036396">
    <property type="entry name" value="Cyt_P450_sf"/>
</dbReference>
<dbReference type="GO" id="GO:0020037">
    <property type="term" value="F:heme binding"/>
    <property type="evidence" value="ECO:0007669"/>
    <property type="project" value="InterPro"/>
</dbReference>
<dbReference type="PANTHER" id="PTHR46696:SF1">
    <property type="entry name" value="CYTOCHROME P450 YJIB-RELATED"/>
    <property type="match status" value="1"/>
</dbReference>
<proteinExistence type="inferred from homology"/>
<comment type="cofactor">
    <cofactor evidence="1">
        <name>heme</name>
        <dbReference type="ChEBI" id="CHEBI:30413"/>
    </cofactor>
</comment>
<dbReference type="RefSeq" id="WP_131184523.1">
    <property type="nucleotide sequence ID" value="NZ_QJUO01000014.1"/>
</dbReference>
<dbReference type="PROSITE" id="PS00086">
    <property type="entry name" value="CYTOCHROME_P450"/>
    <property type="match status" value="1"/>
</dbReference>
<dbReference type="GO" id="GO:0005506">
    <property type="term" value="F:iron ion binding"/>
    <property type="evidence" value="ECO:0007669"/>
    <property type="project" value="InterPro"/>
</dbReference>
<evidence type="ECO:0000256" key="1">
    <source>
        <dbReference type="ARBA" id="ARBA00001971"/>
    </source>
</evidence>
<evidence type="ECO:0000313" key="4">
    <source>
        <dbReference type="Proteomes" id="UP000292639"/>
    </source>
</evidence>